<evidence type="ECO:0000256" key="8">
    <source>
        <dbReference type="ARBA" id="ARBA00023136"/>
    </source>
</evidence>
<organism evidence="15 16">
    <name type="scientific">Salinicoccus kekensis</name>
    <dbReference type="NCBI Taxonomy" id="714307"/>
    <lineage>
        <taxon>Bacteria</taxon>
        <taxon>Bacillati</taxon>
        <taxon>Bacillota</taxon>
        <taxon>Bacilli</taxon>
        <taxon>Bacillales</taxon>
        <taxon>Staphylococcaceae</taxon>
        <taxon>Salinicoccus</taxon>
    </lineage>
</organism>
<proteinExistence type="inferred from homology"/>
<comment type="function">
    <text evidence="10">Involved in SarA attenuation. Affects resistance to oxacillin and teicoplanin, as well as the synthesis of virulence factors.</text>
</comment>
<feature type="region of interest" description="Disordered" evidence="12">
    <location>
        <begin position="321"/>
        <end position="341"/>
    </location>
</feature>
<keyword evidence="16" id="KW-1185">Reference proteome</keyword>
<sequence length="341" mass="38744">MDNEYKRVNRNDTGTRKKLKLKKRAYIPLILLILLIGAVIYIFASYQSGLNTAKEDGVEHEDMVFNSVDNNDGRKLFLLLGADREEDGATRTDVVMLGQYDYMQKDLKLVSIMRDVYVDIPGYQNYKINSVFSLGGVELLRQTIAENFGVQVEDYIVVDYQAFESVVDAINEEGITIDVEKDMSEKITTELFAGEQKLNGEDLLEYARFRQDAEGDFGRVRRQQQVISAVKDEVLTARGIFNLPHAMGTGMGYVNTSMGNAELYRMAASFLVRGDKDIDSLTLPVDGSYQFMDTYHAGNVIDLNFEQNREVLHQFLNDELDEPEAHAPEENLEENDEISHE</sequence>
<dbReference type="OrthoDB" id="9782542at2"/>
<evidence type="ECO:0000256" key="6">
    <source>
        <dbReference type="ARBA" id="ARBA00022989"/>
    </source>
</evidence>
<evidence type="ECO:0000313" key="16">
    <source>
        <dbReference type="Proteomes" id="UP000219412"/>
    </source>
</evidence>
<evidence type="ECO:0000256" key="7">
    <source>
        <dbReference type="ARBA" id="ARBA00023015"/>
    </source>
</evidence>
<name>A0A285UC70_9STAP</name>
<dbReference type="EMBL" id="OBQF01000001">
    <property type="protein sequence ID" value="SOC38998.1"/>
    <property type="molecule type" value="Genomic_DNA"/>
</dbReference>
<evidence type="ECO:0000256" key="4">
    <source>
        <dbReference type="ARBA" id="ARBA00022692"/>
    </source>
</evidence>
<keyword evidence="7" id="KW-0805">Transcription regulation</keyword>
<evidence type="ECO:0000256" key="12">
    <source>
        <dbReference type="SAM" id="MobiDB-lite"/>
    </source>
</evidence>
<evidence type="ECO:0000259" key="14">
    <source>
        <dbReference type="Pfam" id="PF03816"/>
    </source>
</evidence>
<dbReference type="Proteomes" id="UP000219412">
    <property type="component" value="Unassembled WGS sequence"/>
</dbReference>
<feature type="transmembrane region" description="Helical" evidence="13">
    <location>
        <begin position="25"/>
        <end position="44"/>
    </location>
</feature>
<dbReference type="InterPro" id="IPR004474">
    <property type="entry name" value="LytR_CpsA_psr"/>
</dbReference>
<evidence type="ECO:0000256" key="11">
    <source>
        <dbReference type="ARBA" id="ARBA00040752"/>
    </source>
</evidence>
<evidence type="ECO:0000313" key="15">
    <source>
        <dbReference type="EMBL" id="SOC38998.1"/>
    </source>
</evidence>
<feature type="compositionally biased region" description="Acidic residues" evidence="12">
    <location>
        <begin position="330"/>
        <end position="341"/>
    </location>
</feature>
<keyword evidence="4 13" id="KW-0812">Transmembrane</keyword>
<evidence type="ECO:0000256" key="10">
    <source>
        <dbReference type="ARBA" id="ARBA00037178"/>
    </source>
</evidence>
<evidence type="ECO:0000256" key="3">
    <source>
        <dbReference type="ARBA" id="ARBA00022475"/>
    </source>
</evidence>
<feature type="domain" description="Cell envelope-related transcriptional attenuator" evidence="14">
    <location>
        <begin position="91"/>
        <end position="234"/>
    </location>
</feature>
<keyword evidence="8 13" id="KW-0472">Membrane</keyword>
<evidence type="ECO:0000256" key="2">
    <source>
        <dbReference type="ARBA" id="ARBA00006068"/>
    </source>
</evidence>
<keyword evidence="5" id="KW-0735">Signal-anchor</keyword>
<evidence type="ECO:0000256" key="13">
    <source>
        <dbReference type="SAM" id="Phobius"/>
    </source>
</evidence>
<dbReference type="InterPro" id="IPR050922">
    <property type="entry name" value="LytR/CpsA/Psr_CW_biosynth"/>
</dbReference>
<dbReference type="PANTHER" id="PTHR33392">
    <property type="entry name" value="POLYISOPRENYL-TEICHOIC ACID--PEPTIDOGLYCAN TEICHOIC ACID TRANSFERASE TAGU"/>
    <property type="match status" value="1"/>
</dbReference>
<evidence type="ECO:0000256" key="9">
    <source>
        <dbReference type="ARBA" id="ARBA00023163"/>
    </source>
</evidence>
<protein>
    <recommendedName>
        <fullName evidence="11">Regulatory protein MsrR</fullName>
    </recommendedName>
</protein>
<dbReference type="PANTHER" id="PTHR33392:SF8">
    <property type="entry name" value="REGULATORY PROTEIN MSRR"/>
    <property type="match status" value="1"/>
</dbReference>
<keyword evidence="3" id="KW-1003">Cell membrane</keyword>
<reference evidence="16" key="1">
    <citation type="submission" date="2017-08" db="EMBL/GenBank/DDBJ databases">
        <authorList>
            <person name="Varghese N."/>
            <person name="Submissions S."/>
        </authorList>
    </citation>
    <scope>NUCLEOTIDE SEQUENCE [LARGE SCALE GENOMIC DNA]</scope>
    <source>
        <strain evidence="16">DSM 23173</strain>
    </source>
</reference>
<evidence type="ECO:0000256" key="1">
    <source>
        <dbReference type="ARBA" id="ARBA00004401"/>
    </source>
</evidence>
<dbReference type="NCBIfam" id="TIGR00350">
    <property type="entry name" value="lytR_cpsA_psr"/>
    <property type="match status" value="1"/>
</dbReference>
<accession>A0A285UC70</accession>
<comment type="similarity">
    <text evidence="2">Belongs to the LytR/CpsA/Psr (LCP) family.</text>
</comment>
<comment type="subcellular location">
    <subcellularLocation>
        <location evidence="1">Cell membrane</location>
        <topology evidence="1">Single-pass type II membrane protein</topology>
    </subcellularLocation>
</comment>
<gene>
    <name evidence="15" type="ORF">SAMN05878391_0657</name>
</gene>
<dbReference type="GO" id="GO:0005886">
    <property type="term" value="C:plasma membrane"/>
    <property type="evidence" value="ECO:0007669"/>
    <property type="project" value="UniProtKB-SubCell"/>
</dbReference>
<dbReference type="RefSeq" id="WP_097039095.1">
    <property type="nucleotide sequence ID" value="NZ_OBQF01000001.1"/>
</dbReference>
<dbReference type="Pfam" id="PF03816">
    <property type="entry name" value="LytR_cpsA_psr"/>
    <property type="match status" value="1"/>
</dbReference>
<keyword evidence="6 13" id="KW-1133">Transmembrane helix</keyword>
<evidence type="ECO:0000256" key="5">
    <source>
        <dbReference type="ARBA" id="ARBA00022968"/>
    </source>
</evidence>
<dbReference type="AlphaFoldDB" id="A0A285UC70"/>
<keyword evidence="9" id="KW-0804">Transcription</keyword>
<dbReference type="Gene3D" id="3.40.630.190">
    <property type="entry name" value="LCP protein"/>
    <property type="match status" value="1"/>
</dbReference>